<evidence type="ECO:0000259" key="9">
    <source>
        <dbReference type="PROSITE" id="PS50862"/>
    </source>
</evidence>
<dbReference type="Gene3D" id="3.30.40.230">
    <property type="match status" value="1"/>
</dbReference>
<dbReference type="InterPro" id="IPR002315">
    <property type="entry name" value="tRNA-synt_gly"/>
</dbReference>
<keyword evidence="3 10" id="KW-0436">Ligase</keyword>
<dbReference type="InterPro" id="IPR027031">
    <property type="entry name" value="Gly-tRNA_synthase/POLG2"/>
</dbReference>
<dbReference type="GO" id="GO:0044281">
    <property type="term" value="P:small molecule metabolic process"/>
    <property type="evidence" value="ECO:0007669"/>
    <property type="project" value="UniProtKB-ARBA"/>
</dbReference>
<keyword evidence="4" id="KW-0547">Nucleotide-binding</keyword>
<keyword evidence="6" id="KW-0648">Protein biosynthesis</keyword>
<organism evidence="10 11">
    <name type="scientific">Nitrosotalea sinensis</name>
    <dbReference type="NCBI Taxonomy" id="1499975"/>
    <lineage>
        <taxon>Archaea</taxon>
        <taxon>Nitrososphaerota</taxon>
        <taxon>Nitrososphaeria</taxon>
        <taxon>Nitrosotaleales</taxon>
        <taxon>Nitrosotaleaceae</taxon>
        <taxon>Nitrosotalea</taxon>
    </lineage>
</organism>
<dbReference type="GO" id="GO:0004820">
    <property type="term" value="F:glycine-tRNA ligase activity"/>
    <property type="evidence" value="ECO:0007669"/>
    <property type="project" value="UniProtKB-EC"/>
</dbReference>
<dbReference type="AlphaFoldDB" id="A0A2H1EEZ3"/>
<keyword evidence="7" id="KW-0030">Aminoacyl-tRNA synthetase</keyword>
<dbReference type="EC" id="6.1.1.14" evidence="1"/>
<dbReference type="NCBIfam" id="TIGR00389">
    <property type="entry name" value="glyS_dimeric"/>
    <property type="match status" value="1"/>
</dbReference>
<dbReference type="InterPro" id="IPR004154">
    <property type="entry name" value="Anticodon-bd"/>
</dbReference>
<protein>
    <recommendedName>
        <fullName evidence="1">glycine--tRNA ligase</fullName>
        <ecNumber evidence="1">6.1.1.14</ecNumber>
    </recommendedName>
    <alternativeName>
        <fullName evidence="8">Diadenosine tetraphosphate synthetase</fullName>
    </alternativeName>
</protein>
<dbReference type="SUPFAM" id="SSF52954">
    <property type="entry name" value="Class II aaRS ABD-related"/>
    <property type="match status" value="1"/>
</dbReference>
<evidence type="ECO:0000256" key="3">
    <source>
        <dbReference type="ARBA" id="ARBA00022598"/>
    </source>
</evidence>
<accession>A0A2H1EEZ3</accession>
<evidence type="ECO:0000256" key="7">
    <source>
        <dbReference type="ARBA" id="ARBA00023146"/>
    </source>
</evidence>
<dbReference type="FunFam" id="3.30.40.230:FF:000005">
    <property type="entry name" value="Glycine--tRNA ligase"/>
    <property type="match status" value="1"/>
</dbReference>
<dbReference type="Pfam" id="PF00587">
    <property type="entry name" value="tRNA-synt_2b"/>
    <property type="match status" value="1"/>
</dbReference>
<dbReference type="RefSeq" id="WP_101008993.1">
    <property type="nucleotide sequence ID" value="NZ_FRFC01000001.1"/>
</dbReference>
<evidence type="ECO:0000313" key="11">
    <source>
        <dbReference type="Proteomes" id="UP000232412"/>
    </source>
</evidence>
<dbReference type="GO" id="GO:0005737">
    <property type="term" value="C:cytoplasm"/>
    <property type="evidence" value="ECO:0007669"/>
    <property type="project" value="InterPro"/>
</dbReference>
<dbReference type="SUPFAM" id="SSF55681">
    <property type="entry name" value="Class II aaRS and biotin synthetases"/>
    <property type="match status" value="1"/>
</dbReference>
<dbReference type="PANTHER" id="PTHR10745:SF0">
    <property type="entry name" value="GLYCINE--TRNA LIGASE"/>
    <property type="match status" value="1"/>
</dbReference>
<dbReference type="PANTHER" id="PTHR10745">
    <property type="entry name" value="GLYCYL-TRNA SYNTHETASE/DNA POLYMERASE SUBUNIT GAMMA-2"/>
    <property type="match status" value="1"/>
</dbReference>
<dbReference type="NCBIfam" id="NF003211">
    <property type="entry name" value="PRK04173.1"/>
    <property type="match status" value="1"/>
</dbReference>
<dbReference type="PRINTS" id="PR01043">
    <property type="entry name" value="TRNASYNTHGLY"/>
</dbReference>
<dbReference type="Pfam" id="PF03129">
    <property type="entry name" value="HGTP_anticodon"/>
    <property type="match status" value="1"/>
</dbReference>
<dbReference type="FunFam" id="3.40.50.800:FF:000002">
    <property type="entry name" value="Glycine--tRNA ligase"/>
    <property type="match status" value="1"/>
</dbReference>
<dbReference type="Gene3D" id="3.40.50.800">
    <property type="entry name" value="Anticodon-binding domain"/>
    <property type="match status" value="1"/>
</dbReference>
<dbReference type="InterPro" id="IPR006195">
    <property type="entry name" value="aa-tRNA-synth_II"/>
</dbReference>
<dbReference type="InterPro" id="IPR002314">
    <property type="entry name" value="aa-tRNA-synt_IIb"/>
</dbReference>
<evidence type="ECO:0000256" key="5">
    <source>
        <dbReference type="ARBA" id="ARBA00022840"/>
    </source>
</evidence>
<dbReference type="GO" id="GO:0006426">
    <property type="term" value="P:glycyl-tRNA aminoacylation"/>
    <property type="evidence" value="ECO:0007669"/>
    <property type="project" value="InterPro"/>
</dbReference>
<dbReference type="OrthoDB" id="6113at2157"/>
<dbReference type="InterPro" id="IPR045864">
    <property type="entry name" value="aa-tRNA-synth_II/BPL/LPL"/>
</dbReference>
<keyword evidence="11" id="KW-1185">Reference proteome</keyword>
<reference evidence="11" key="1">
    <citation type="submission" date="2016-12" db="EMBL/GenBank/DDBJ databases">
        <authorList>
            <person name="Herbold C."/>
        </authorList>
    </citation>
    <scope>NUCLEOTIDE SEQUENCE [LARGE SCALE GENOMIC DNA]</scope>
</reference>
<keyword evidence="2" id="KW-0963">Cytoplasm</keyword>
<sequence length="485" mass="55758">MDYEQIMQLALERGFYFPSCEIYSDAQAGFWEYGPSGVSLKNKFIELWRRELVRRDRMWEIDGSQIMSENVFVASGHLASFADPIAKCTKCKSIFRADKMIEEITGITVPESADLEEFDKVIEEKKIVCTKCKGSFEKINKFNMMFKVGIGAQGESAYLRPETCQSIFVDFPRLYKTMRGRLPIGIAQIGKSFRNEISPRQSLLRLREFYQAEIEVFCNPGNLDDLAKFAEVENTQIRIMIDDTIKSVTCKEALEQGLVPNKLVAYYLGLLVEFYQKTGIDVTKSRFRKLGDKEKAFYATVAFDFEVQTNTGWLELVACNYRSDYDLKNHASVSKEKFEVMDEETKVLPHVFEISMGIDRSLYTMIEHRLREDKENDRIVLSLEPYLSPIHVGVLSLVKKDGLAEKTEEVYMILRKKYDAFLDHSGAIGRRYRRLDEVGAPFAVTIDHQTLEDGTVTIRNRDSMSQERIKISELDSHLAKATAFP</sequence>
<evidence type="ECO:0000256" key="4">
    <source>
        <dbReference type="ARBA" id="ARBA00022741"/>
    </source>
</evidence>
<keyword evidence="5" id="KW-0067">ATP-binding</keyword>
<proteinExistence type="predicted"/>
<evidence type="ECO:0000256" key="1">
    <source>
        <dbReference type="ARBA" id="ARBA00012829"/>
    </source>
</evidence>
<evidence type="ECO:0000256" key="2">
    <source>
        <dbReference type="ARBA" id="ARBA00022490"/>
    </source>
</evidence>
<dbReference type="Proteomes" id="UP000232412">
    <property type="component" value="Unassembled WGS sequence"/>
</dbReference>
<dbReference type="EMBL" id="FRFC01000001">
    <property type="protein sequence ID" value="SHO43043.1"/>
    <property type="molecule type" value="Genomic_DNA"/>
</dbReference>
<dbReference type="GO" id="GO:0005524">
    <property type="term" value="F:ATP binding"/>
    <property type="evidence" value="ECO:0007669"/>
    <property type="project" value="UniProtKB-KW"/>
</dbReference>
<evidence type="ECO:0000313" key="10">
    <source>
        <dbReference type="EMBL" id="SHO43043.1"/>
    </source>
</evidence>
<dbReference type="Gene3D" id="3.30.930.10">
    <property type="entry name" value="Bira Bifunctional Protein, Domain 2"/>
    <property type="match status" value="1"/>
</dbReference>
<dbReference type="InterPro" id="IPR036621">
    <property type="entry name" value="Anticodon-bd_dom_sf"/>
</dbReference>
<dbReference type="PROSITE" id="PS50862">
    <property type="entry name" value="AA_TRNA_LIGASE_II"/>
    <property type="match status" value="1"/>
</dbReference>
<evidence type="ECO:0000256" key="8">
    <source>
        <dbReference type="ARBA" id="ARBA00030057"/>
    </source>
</evidence>
<name>A0A2H1EEZ3_9ARCH</name>
<feature type="domain" description="Aminoacyl-transfer RNA synthetases class-II family profile" evidence="9">
    <location>
        <begin position="2"/>
        <end position="385"/>
    </location>
</feature>
<evidence type="ECO:0000256" key="6">
    <source>
        <dbReference type="ARBA" id="ARBA00022917"/>
    </source>
</evidence>
<gene>
    <name evidence="10" type="primary">glyS</name>
    <name evidence="10" type="ORF">NSIN_10253</name>
</gene>